<comment type="caution">
    <text evidence="4">The sequence shown here is derived from an EMBL/GenBank/DDBJ whole genome shotgun (WGS) entry which is preliminary data.</text>
</comment>
<keyword evidence="1" id="KW-0863">Zinc-finger</keyword>
<dbReference type="OrthoDB" id="437457at2759"/>
<dbReference type="RefSeq" id="XP_038740545.1">
    <property type="nucleotide sequence ID" value="XM_038894215.1"/>
</dbReference>
<evidence type="ECO:0000256" key="1">
    <source>
        <dbReference type="PROSITE-ProRule" id="PRU00453"/>
    </source>
</evidence>
<reference evidence="4" key="1">
    <citation type="submission" date="2020-03" db="EMBL/GenBank/DDBJ databases">
        <authorList>
            <person name="He L."/>
        </authorList>
    </citation>
    <scope>NUCLEOTIDE SEQUENCE</scope>
    <source>
        <strain evidence="4">CkLH20</strain>
    </source>
</reference>
<evidence type="ECO:0000256" key="2">
    <source>
        <dbReference type="SAM" id="MobiDB-lite"/>
    </source>
</evidence>
<feature type="domain" description="HIT-type" evidence="3">
    <location>
        <begin position="104"/>
        <end position="143"/>
    </location>
</feature>
<evidence type="ECO:0000259" key="3">
    <source>
        <dbReference type="PROSITE" id="PS51083"/>
    </source>
</evidence>
<dbReference type="AlphaFoldDB" id="A0A9P6HVA6"/>
<reference evidence="4" key="2">
    <citation type="submission" date="2020-11" db="EMBL/GenBank/DDBJ databases">
        <title>Whole genome sequencing of Colletotrichum sp.</title>
        <authorList>
            <person name="Li H."/>
        </authorList>
    </citation>
    <scope>NUCLEOTIDE SEQUENCE</scope>
    <source>
        <strain evidence="4">CkLH20</strain>
    </source>
</reference>
<organism evidence="4 5">
    <name type="scientific">Colletotrichum karsti</name>
    <dbReference type="NCBI Taxonomy" id="1095194"/>
    <lineage>
        <taxon>Eukaryota</taxon>
        <taxon>Fungi</taxon>
        <taxon>Dikarya</taxon>
        <taxon>Ascomycota</taxon>
        <taxon>Pezizomycotina</taxon>
        <taxon>Sordariomycetes</taxon>
        <taxon>Hypocreomycetidae</taxon>
        <taxon>Glomerellales</taxon>
        <taxon>Glomerellaceae</taxon>
        <taxon>Colletotrichum</taxon>
        <taxon>Colletotrichum boninense species complex</taxon>
    </lineage>
</organism>
<sequence length="577" mass="65394">MDSPSSSGIETPSSSAIETSSSSSIEELSSAAIEVPSSDDLPVVVSFSVQLEASGIQPTAETTSGAKKKKSNQKTGPRHWKLHHYPVGVFRTFGRPKNKKNYVCGTCLGDVKRFRFPCNNCGTHFCSLKCFNGHHDHNNIPMCFWVRRPSLLHDTPPNQSYRAIVVGCNGRYKYIWLKASFDKVDGILSFETDCEEIISYVDEFEQPRIRCLNINTCPEAAGKLAYGLDVITFNSNETQARQSRWINQTSARVDPAGAGNVCPVSGPAIIFAYDVVKDKESADEKTFGAFIAGRHATFKEIQPFAELLFFYEGRPGWSSGTSITLHALKVSDTSHDLMQSLGVGSQFEEIFAHANVLVFFVRPRYPLFRAFCLGLRWYIRSSQPFHQSERVQYSNEYGDLFETFEYTIHDSSPVQLRRFKKTGSFQIFQVNGGNVKPHHVRAMSQYFSTIRGTGERASENGFRKYWEQYKKERKGTDINSIDSPYDLEKDDCGFDPDSVKTRKNMQEVAKFVTVWIAESNKNNWDETELQYVSDKMGSLTSFAPGLGLPRDRHAFIRDYYEVRRICADNWVRLLVQD</sequence>
<dbReference type="GO" id="GO:0008270">
    <property type="term" value="F:zinc ion binding"/>
    <property type="evidence" value="ECO:0007669"/>
    <property type="project" value="UniProtKB-UniRule"/>
</dbReference>
<name>A0A9P6HVA6_9PEZI</name>
<evidence type="ECO:0000313" key="4">
    <source>
        <dbReference type="EMBL" id="KAF9871084.1"/>
    </source>
</evidence>
<gene>
    <name evidence="4" type="ORF">CkaCkLH20_11501</name>
</gene>
<feature type="compositionally biased region" description="Basic residues" evidence="2">
    <location>
        <begin position="66"/>
        <end position="77"/>
    </location>
</feature>
<feature type="region of interest" description="Disordered" evidence="2">
    <location>
        <begin position="56"/>
        <end position="77"/>
    </location>
</feature>
<protein>
    <recommendedName>
        <fullName evidence="3">HIT-type domain-containing protein</fullName>
    </recommendedName>
</protein>
<keyword evidence="1" id="KW-0479">Metal-binding</keyword>
<dbReference type="PROSITE" id="PS51083">
    <property type="entry name" value="ZF_HIT"/>
    <property type="match status" value="1"/>
</dbReference>
<dbReference type="EMBL" id="JAATWM020000048">
    <property type="protein sequence ID" value="KAF9871084.1"/>
    <property type="molecule type" value="Genomic_DNA"/>
</dbReference>
<dbReference type="GeneID" id="62167289"/>
<keyword evidence="1" id="KW-0862">Zinc</keyword>
<dbReference type="Gene3D" id="3.30.60.190">
    <property type="match status" value="1"/>
</dbReference>
<accession>A0A9P6HVA6</accession>
<dbReference type="InterPro" id="IPR007529">
    <property type="entry name" value="Znf_HIT"/>
</dbReference>
<dbReference type="Proteomes" id="UP000781932">
    <property type="component" value="Unassembled WGS sequence"/>
</dbReference>
<feature type="region of interest" description="Disordered" evidence="2">
    <location>
        <begin position="1"/>
        <end position="22"/>
    </location>
</feature>
<feature type="compositionally biased region" description="Polar residues" evidence="2">
    <location>
        <begin position="56"/>
        <end position="65"/>
    </location>
</feature>
<proteinExistence type="predicted"/>
<evidence type="ECO:0000313" key="5">
    <source>
        <dbReference type="Proteomes" id="UP000781932"/>
    </source>
</evidence>
<keyword evidence="5" id="KW-1185">Reference proteome</keyword>